<accession>A0A372KP49</accession>
<reference evidence="14" key="3">
    <citation type="submission" date="2018-08" db="EMBL/GenBank/DDBJ databases">
        <title>Streptococcus chenjunshii sp. nov., isolated from stools sample of the Tibetan antelope in the Qinghai-Tibet plateau, China.</title>
        <authorList>
            <person name="Tian Z."/>
        </authorList>
    </citation>
    <scope>NUCLEOTIDE SEQUENCE [LARGE SCALE GENOMIC DNA]</scope>
    <source>
        <strain evidence="14">Z15</strain>
    </source>
</reference>
<dbReference type="Gene3D" id="3.30.870.10">
    <property type="entry name" value="Endonuclease Chain A"/>
    <property type="match status" value="2"/>
</dbReference>
<keyword evidence="7 9" id="KW-0472">Membrane</keyword>
<reference evidence="12 16" key="1">
    <citation type="submission" date="2018-08" db="EMBL/GenBank/DDBJ databases">
        <title>Draft genome of Streptococcus sp .nov. Z2.</title>
        <authorList>
            <person name="Tian Z."/>
        </authorList>
    </citation>
    <scope>NUCLEOTIDE SEQUENCE [LARGE SCALE GENOMIC DNA]</scope>
    <source>
        <strain evidence="12 16">Z2</strain>
    </source>
</reference>
<dbReference type="EMBL" id="QVQZ01000001">
    <property type="protein sequence ID" value="RFU54052.1"/>
    <property type="molecule type" value="Genomic_DNA"/>
</dbReference>
<dbReference type="GO" id="GO:0005886">
    <property type="term" value="C:plasma membrane"/>
    <property type="evidence" value="ECO:0007669"/>
    <property type="project" value="UniProtKB-SubCell"/>
</dbReference>
<dbReference type="CDD" id="cd09154">
    <property type="entry name" value="PLDc_SMU_988_like_1"/>
    <property type="match status" value="1"/>
</dbReference>
<evidence type="ECO:0000256" key="8">
    <source>
        <dbReference type="NCBIfam" id="TIGR04265"/>
    </source>
</evidence>
<keyword evidence="4 9" id="KW-0812">Transmembrane</keyword>
<evidence type="ECO:0000313" key="11">
    <source>
        <dbReference type="EMBL" id="AXQ78676.1"/>
    </source>
</evidence>
<evidence type="ECO:0000313" key="12">
    <source>
        <dbReference type="EMBL" id="RFU51731.1"/>
    </source>
</evidence>
<dbReference type="OrthoDB" id="9762009at2"/>
<dbReference type="CDD" id="cd09160">
    <property type="entry name" value="PLDc_SMU_988_like_2"/>
    <property type="match status" value="1"/>
</dbReference>
<dbReference type="GO" id="GO:0032049">
    <property type="term" value="P:cardiolipin biosynthetic process"/>
    <property type="evidence" value="ECO:0007669"/>
    <property type="project" value="UniProtKB-UniRule"/>
</dbReference>
<dbReference type="SMART" id="SM00155">
    <property type="entry name" value="PLDc"/>
    <property type="match status" value="2"/>
</dbReference>
<evidence type="ECO:0000256" key="1">
    <source>
        <dbReference type="ARBA" id="ARBA00004236"/>
    </source>
</evidence>
<dbReference type="InterPro" id="IPR025202">
    <property type="entry name" value="PLD-like_dom"/>
</dbReference>
<keyword evidence="3" id="KW-0808">Transferase</keyword>
<dbReference type="PROSITE" id="PS50035">
    <property type="entry name" value="PLD"/>
    <property type="match status" value="2"/>
</dbReference>
<dbReference type="Pfam" id="PF00614">
    <property type="entry name" value="PLDc"/>
    <property type="match status" value="1"/>
</dbReference>
<reference evidence="13 15" key="2">
    <citation type="submission" date="2018-08" db="EMBL/GenBank/DDBJ databases">
        <title>Draft genome of Streptococcus sp. nov. Z1.</title>
        <authorList>
            <person name="Tian Z."/>
        </authorList>
    </citation>
    <scope>NUCLEOTIDE SEQUENCE [LARGE SCALE GENOMIC DNA]</scope>
    <source>
        <strain evidence="13">Z1</strain>
        <strain evidence="15">Z1(2018)</strain>
    </source>
</reference>
<dbReference type="Proteomes" id="UP000264056">
    <property type="component" value="Unassembled WGS sequence"/>
</dbReference>
<dbReference type="InterPro" id="IPR022924">
    <property type="entry name" value="Cardiolipin_synthase"/>
</dbReference>
<keyword evidence="5" id="KW-0677">Repeat</keyword>
<evidence type="ECO:0000256" key="9">
    <source>
        <dbReference type="SAM" id="Phobius"/>
    </source>
</evidence>
<comment type="subcellular location">
    <subcellularLocation>
        <location evidence="1">Cell membrane</location>
    </subcellularLocation>
</comment>
<dbReference type="AlphaFoldDB" id="A0A372KP49"/>
<dbReference type="GO" id="GO:0008808">
    <property type="term" value="F:cardiolipin synthase activity"/>
    <property type="evidence" value="ECO:0007669"/>
    <property type="project" value="UniProtKB-UniRule"/>
</dbReference>
<evidence type="ECO:0000256" key="6">
    <source>
        <dbReference type="ARBA" id="ARBA00022989"/>
    </source>
</evidence>
<dbReference type="InterPro" id="IPR001736">
    <property type="entry name" value="PLipase_D/transphosphatidylase"/>
</dbReference>
<dbReference type="PANTHER" id="PTHR21248:SF22">
    <property type="entry name" value="PHOSPHOLIPASE D"/>
    <property type="match status" value="1"/>
</dbReference>
<feature type="transmembrane region" description="Helical" evidence="9">
    <location>
        <begin position="45"/>
        <end position="63"/>
    </location>
</feature>
<dbReference type="Proteomes" id="UP000262901">
    <property type="component" value="Unassembled WGS sequence"/>
</dbReference>
<evidence type="ECO:0000256" key="3">
    <source>
        <dbReference type="ARBA" id="ARBA00022679"/>
    </source>
</evidence>
<keyword evidence="6 9" id="KW-1133">Transmembrane helix</keyword>
<evidence type="ECO:0000256" key="2">
    <source>
        <dbReference type="ARBA" id="ARBA00022475"/>
    </source>
</evidence>
<evidence type="ECO:0000259" key="10">
    <source>
        <dbReference type="PROSITE" id="PS50035"/>
    </source>
</evidence>
<organism evidence="13 15">
    <name type="scientific">Streptococcus chenjunshii</name>
    <dbReference type="NCBI Taxonomy" id="2173853"/>
    <lineage>
        <taxon>Bacteria</taxon>
        <taxon>Bacillati</taxon>
        <taxon>Bacillota</taxon>
        <taxon>Bacilli</taxon>
        <taxon>Lactobacillales</taxon>
        <taxon>Streptococcaceae</taxon>
        <taxon>Streptococcus</taxon>
    </lineage>
</organism>
<evidence type="ECO:0000313" key="14">
    <source>
        <dbReference type="Proteomes" id="UP000246115"/>
    </source>
</evidence>
<reference evidence="11" key="4">
    <citation type="journal article" date="2019" name="Int. J. Syst. Evol. Microbiol.">
        <title>Streptococcus chenjunshii sp. nov. isolated from feces of Tibetan antelopes.</title>
        <authorList>
            <person name="Tian Z."/>
            <person name="Lu S."/>
            <person name="Jin D."/>
            <person name="Yang J."/>
            <person name="Pu J."/>
            <person name="Lai X.H."/>
            <person name="Bai X.N."/>
            <person name="Wu X.M."/>
            <person name="Li J."/>
            <person name="Wang S."/>
            <person name="Xu J."/>
        </authorList>
    </citation>
    <scope>NUCLEOTIDE SEQUENCE</scope>
    <source>
        <strain evidence="11">Z15</strain>
    </source>
</reference>
<keyword evidence="16" id="KW-1185">Reference proteome</keyword>
<feature type="domain" description="PLD phosphodiesterase" evidence="10">
    <location>
        <begin position="429"/>
        <end position="456"/>
    </location>
</feature>
<dbReference type="EMBL" id="CP031733">
    <property type="protein sequence ID" value="AXQ78676.1"/>
    <property type="molecule type" value="Genomic_DNA"/>
</dbReference>
<proteinExistence type="predicted"/>
<evidence type="ECO:0000313" key="15">
    <source>
        <dbReference type="Proteomes" id="UP000262901"/>
    </source>
</evidence>
<accession>A0A346NCD1</accession>
<evidence type="ECO:0000313" key="13">
    <source>
        <dbReference type="EMBL" id="RFU54052.1"/>
    </source>
</evidence>
<dbReference type="NCBIfam" id="TIGR04265">
    <property type="entry name" value="bac_cardiolipin"/>
    <property type="match status" value="1"/>
</dbReference>
<evidence type="ECO:0000256" key="4">
    <source>
        <dbReference type="ARBA" id="ARBA00022692"/>
    </source>
</evidence>
<dbReference type="EC" id="2.7.8.-" evidence="8"/>
<feature type="domain" description="PLD phosphodiesterase" evidence="10">
    <location>
        <begin position="252"/>
        <end position="279"/>
    </location>
</feature>
<evidence type="ECO:0000313" key="16">
    <source>
        <dbReference type="Proteomes" id="UP000264056"/>
    </source>
</evidence>
<dbReference type="KEGG" id="schj:DDV21_006085"/>
<keyword evidence="2" id="KW-1003">Cell membrane</keyword>
<evidence type="ECO:0000256" key="7">
    <source>
        <dbReference type="ARBA" id="ARBA00023136"/>
    </source>
</evidence>
<dbReference type="Pfam" id="PF13091">
    <property type="entry name" value="PLDc_2"/>
    <property type="match status" value="1"/>
</dbReference>
<evidence type="ECO:0000256" key="5">
    <source>
        <dbReference type="ARBA" id="ARBA00022737"/>
    </source>
</evidence>
<dbReference type="SUPFAM" id="SSF56024">
    <property type="entry name" value="Phospholipase D/nuclease"/>
    <property type="match status" value="2"/>
</dbReference>
<gene>
    <name evidence="13" type="primary">cls</name>
    <name evidence="11" type="ORF">DDV21_006085</name>
    <name evidence="12" type="ORF">DDV22_02455</name>
    <name evidence="13" type="ORF">DDV23_00515</name>
</gene>
<dbReference type="RefSeq" id="WP_116877148.1">
    <property type="nucleotide sequence ID" value="NZ_CP031733.1"/>
</dbReference>
<feature type="transmembrane region" description="Helical" evidence="9">
    <location>
        <begin position="75"/>
        <end position="93"/>
    </location>
</feature>
<sequence length="516" mass="59576">MHLLDKSRRGFLRGIFSRSTVIAILLIIQILFLSASFVWLEQYRFWLELLERALAIVVVLYLVNSEMDALSRVTWLILVMIFPLLGSLFLFYTKFDWGYRELKQRINHLINNSSPYLQDDETILADLKDITSTTYHLVQYFNRSSGNFPVYQKTEVTYFPIGEDFFAELKQQLLKAEKYIFMEFFIIAEGMMWGEILSILEKKVEEGVEVRVLYDGMIEFSTLSFDYTERLAKIGIKAKAFSPISPFISTYYNYRDHRKIVVIDGEVAFTGGINLADEYINQIDRFGHWKDTGLMLEGEAVDSFLIMFLQMWSITEKEMVVSPYLGNHEHLPESDGYVIPYGDSPMDTDKVGENVYIDILNHAKEYVYIMTPYLILDSEMEHAIRFAAERGVDVKIIMPGIPDKQIPYALAKTYYGALMKSGVKIYEYTPGFVHAKVFVSDSAKAVVGTINLDYRSLYHHFECAAYLYKVKAIADIYKDYLQTLSQCQEITKETLEARPPLQKVVGMVTRAIAPLL</sequence>
<dbReference type="Proteomes" id="UP000246115">
    <property type="component" value="Chromosome"/>
</dbReference>
<dbReference type="PANTHER" id="PTHR21248">
    <property type="entry name" value="CARDIOLIPIN SYNTHASE"/>
    <property type="match status" value="1"/>
</dbReference>
<dbReference type="EMBL" id="QVQY01000003">
    <property type="protein sequence ID" value="RFU51731.1"/>
    <property type="molecule type" value="Genomic_DNA"/>
</dbReference>
<feature type="transmembrane region" description="Helical" evidence="9">
    <location>
        <begin position="21"/>
        <end position="39"/>
    </location>
</feature>
<name>A0A372KP49_9STRE</name>
<protein>
    <recommendedName>
        <fullName evidence="8">Cardiolipin synthase</fullName>
        <ecNumber evidence="8">2.7.8.-</ecNumber>
    </recommendedName>
</protein>